<accession>A0ABU9TSD7</accession>
<sequence>MKYLVTSIKGGVGKSSIALNLAAHSGSQYITNDITTSAIEEVIQIPINKKRIPAELTKLENTVFDLGALSSLLDPKIAHAASFCDVVIIPTRTDPRSIAATIKTHQLIKDAGKPIVIIINHFKDNKKHDAARSQLLNALGKVPILAIRETTLFDRVSGDGIEWFLNIQNVKGLYMLQRTAEAHSVVYDRITAIGRRGQ</sequence>
<reference evidence="1 2" key="1">
    <citation type="submission" date="2024-03" db="EMBL/GenBank/DDBJ databases">
        <title>Community enrichment and isolation of bacterial strains for fucoidan degradation.</title>
        <authorList>
            <person name="Sichert A."/>
        </authorList>
    </citation>
    <scope>NUCLEOTIDE SEQUENCE [LARGE SCALE GENOMIC DNA]</scope>
    <source>
        <strain evidence="1 2">AS76</strain>
    </source>
</reference>
<organism evidence="1 2">
    <name type="scientific">Neptuniibacter pectenicola</name>
    <dbReference type="NCBI Taxonomy" id="1806669"/>
    <lineage>
        <taxon>Bacteria</taxon>
        <taxon>Pseudomonadati</taxon>
        <taxon>Pseudomonadota</taxon>
        <taxon>Gammaproteobacteria</taxon>
        <taxon>Oceanospirillales</taxon>
        <taxon>Oceanospirillaceae</taxon>
        <taxon>Neptuniibacter</taxon>
    </lineage>
</organism>
<dbReference type="Gene3D" id="3.40.50.300">
    <property type="entry name" value="P-loop containing nucleotide triphosphate hydrolases"/>
    <property type="match status" value="1"/>
</dbReference>
<comment type="caution">
    <text evidence="1">The sequence shown here is derived from an EMBL/GenBank/DDBJ whole genome shotgun (WGS) entry which is preliminary data.</text>
</comment>
<evidence type="ECO:0008006" key="3">
    <source>
        <dbReference type="Google" id="ProtNLM"/>
    </source>
</evidence>
<proteinExistence type="predicted"/>
<gene>
    <name evidence="1" type="ORF">WNY58_09230</name>
</gene>
<evidence type="ECO:0000313" key="2">
    <source>
        <dbReference type="Proteomes" id="UP001449225"/>
    </source>
</evidence>
<dbReference type="RefSeq" id="WP_342854374.1">
    <property type="nucleotide sequence ID" value="NZ_JBBMRA010000007.1"/>
</dbReference>
<dbReference type="InterPro" id="IPR027417">
    <property type="entry name" value="P-loop_NTPase"/>
</dbReference>
<dbReference type="EMBL" id="JBBMRA010000007">
    <property type="protein sequence ID" value="MEM5536572.1"/>
    <property type="molecule type" value="Genomic_DNA"/>
</dbReference>
<dbReference type="SUPFAM" id="SSF52540">
    <property type="entry name" value="P-loop containing nucleoside triphosphate hydrolases"/>
    <property type="match status" value="1"/>
</dbReference>
<evidence type="ECO:0000313" key="1">
    <source>
        <dbReference type="EMBL" id="MEM5536572.1"/>
    </source>
</evidence>
<keyword evidence="2" id="KW-1185">Reference proteome</keyword>
<dbReference type="Proteomes" id="UP001449225">
    <property type="component" value="Unassembled WGS sequence"/>
</dbReference>
<protein>
    <recommendedName>
        <fullName evidence="3">CobQ/CobB/MinD/ParA nucleotide binding domain-containing protein</fullName>
    </recommendedName>
</protein>
<name>A0ABU9TSD7_9GAMM</name>